<keyword evidence="1" id="KW-0812">Transmembrane</keyword>
<dbReference type="RefSeq" id="WP_307342311.1">
    <property type="nucleotide sequence ID" value="NZ_JAUSUD010000012.1"/>
</dbReference>
<feature type="transmembrane region" description="Helical" evidence="1">
    <location>
        <begin position="219"/>
        <end position="244"/>
    </location>
</feature>
<evidence type="ECO:0000256" key="1">
    <source>
        <dbReference type="SAM" id="Phobius"/>
    </source>
</evidence>
<comment type="caution">
    <text evidence="2">The sequence shown here is derived from an EMBL/GenBank/DDBJ whole genome shotgun (WGS) entry which is preliminary data.</text>
</comment>
<gene>
    <name evidence="2" type="ORF">J2S19_002689</name>
</gene>
<keyword evidence="1" id="KW-1133">Transmembrane helix</keyword>
<protein>
    <recommendedName>
        <fullName evidence="4">ABC transporter permease</fullName>
    </recommendedName>
</protein>
<dbReference type="Proteomes" id="UP001234495">
    <property type="component" value="Unassembled WGS sequence"/>
</dbReference>
<accession>A0ABT9ZGL0</accession>
<feature type="transmembrane region" description="Helical" evidence="1">
    <location>
        <begin position="303"/>
        <end position="323"/>
    </location>
</feature>
<keyword evidence="1" id="KW-0472">Membrane</keyword>
<proteinExistence type="predicted"/>
<feature type="transmembrane region" description="Helical" evidence="1">
    <location>
        <begin position="16"/>
        <end position="34"/>
    </location>
</feature>
<dbReference type="EMBL" id="JAUSUD010000012">
    <property type="protein sequence ID" value="MDQ0231406.1"/>
    <property type="molecule type" value="Genomic_DNA"/>
</dbReference>
<reference evidence="2 3" key="1">
    <citation type="submission" date="2023-07" db="EMBL/GenBank/DDBJ databases">
        <title>Genomic Encyclopedia of Type Strains, Phase IV (KMG-IV): sequencing the most valuable type-strain genomes for metagenomic binning, comparative biology and taxonomic classification.</title>
        <authorList>
            <person name="Goeker M."/>
        </authorList>
    </citation>
    <scope>NUCLEOTIDE SEQUENCE [LARGE SCALE GENOMIC DNA]</scope>
    <source>
        <strain evidence="2 3">DSM 29005</strain>
    </source>
</reference>
<evidence type="ECO:0000313" key="2">
    <source>
        <dbReference type="EMBL" id="MDQ0231406.1"/>
    </source>
</evidence>
<feature type="transmembrane region" description="Helical" evidence="1">
    <location>
        <begin position="176"/>
        <end position="194"/>
    </location>
</feature>
<sequence length="394" mass="44566">MNYYHFLLKKTLKSRGNLILLTILLSVIVGLYIINITSGDSYSFTNTVKDDYRVTLQQEKEYVEELNSHSYGEEDTTMYKEALQDIVEQKNWNEQILELADQGKWSDALDYSIKIVNRHLEVNEKSGGDLFPADYVTALKNEIILFEQLRALNQEPDTEAYELFGFNYVYRVMDSLFPMFFVLILSVFLTDIFLSTHKNGFEIEKLLPSSFIGTMTKRIVFSTLIATSVYVFALMFSFIIASIANGMGSLHYPIIIHSTSTPHTSPVWNVLAKTFILQVLSILTIVLLISLLSLFVKNRLIHLFTSVVITIGSSIAVKAIEAFNPYLHLNPFLYFSSADVVTQSIISETNNPNITFGTGVILLCLLAVILYTAIYMICRRGQSPTFSSASTCQD</sequence>
<name>A0ABT9ZGL0_9BACI</name>
<evidence type="ECO:0008006" key="4">
    <source>
        <dbReference type="Google" id="ProtNLM"/>
    </source>
</evidence>
<feature type="transmembrane region" description="Helical" evidence="1">
    <location>
        <begin position="354"/>
        <end position="378"/>
    </location>
</feature>
<keyword evidence="3" id="KW-1185">Reference proteome</keyword>
<feature type="transmembrane region" description="Helical" evidence="1">
    <location>
        <begin position="275"/>
        <end position="296"/>
    </location>
</feature>
<evidence type="ECO:0000313" key="3">
    <source>
        <dbReference type="Proteomes" id="UP001234495"/>
    </source>
</evidence>
<organism evidence="2 3">
    <name type="scientific">Metabacillus malikii</name>
    <dbReference type="NCBI Taxonomy" id="1504265"/>
    <lineage>
        <taxon>Bacteria</taxon>
        <taxon>Bacillati</taxon>
        <taxon>Bacillota</taxon>
        <taxon>Bacilli</taxon>
        <taxon>Bacillales</taxon>
        <taxon>Bacillaceae</taxon>
        <taxon>Metabacillus</taxon>
    </lineage>
</organism>